<reference evidence="1 2" key="1">
    <citation type="journal article" date="2018" name="Biotechnol. Biofuels">
        <title>Integrative visual omics of the white-rot fungus Polyporus brumalis exposes the biotechnological potential of its oxidative enzymes for delignifying raw plant biomass.</title>
        <authorList>
            <person name="Miyauchi S."/>
            <person name="Rancon A."/>
            <person name="Drula E."/>
            <person name="Hage H."/>
            <person name="Chaduli D."/>
            <person name="Favel A."/>
            <person name="Grisel S."/>
            <person name="Henrissat B."/>
            <person name="Herpoel-Gimbert I."/>
            <person name="Ruiz-Duenas F.J."/>
            <person name="Chevret D."/>
            <person name="Hainaut M."/>
            <person name="Lin J."/>
            <person name="Wang M."/>
            <person name="Pangilinan J."/>
            <person name="Lipzen A."/>
            <person name="Lesage-Meessen L."/>
            <person name="Navarro D."/>
            <person name="Riley R."/>
            <person name="Grigoriev I.V."/>
            <person name="Zhou S."/>
            <person name="Raouche S."/>
            <person name="Rosso M.N."/>
        </authorList>
    </citation>
    <scope>NUCLEOTIDE SEQUENCE [LARGE SCALE GENOMIC DNA]</scope>
    <source>
        <strain evidence="1 2">BRFM 1820</strain>
    </source>
</reference>
<dbReference type="Proteomes" id="UP000256964">
    <property type="component" value="Unassembled WGS sequence"/>
</dbReference>
<protein>
    <recommendedName>
        <fullName evidence="3">Carbohydrate esterase family 16 protein</fullName>
    </recommendedName>
</protein>
<evidence type="ECO:0008006" key="3">
    <source>
        <dbReference type="Google" id="ProtNLM"/>
    </source>
</evidence>
<keyword evidence="2" id="KW-1185">Reference proteome</keyword>
<dbReference type="InterPro" id="IPR036514">
    <property type="entry name" value="SGNH_hydro_sf"/>
</dbReference>
<dbReference type="OrthoDB" id="1600564at2759"/>
<dbReference type="STRING" id="139420.A0A371CNP4"/>
<gene>
    <name evidence="1" type="ORF">OH76DRAFT_1363724</name>
</gene>
<dbReference type="EMBL" id="KZ857498">
    <property type="protein sequence ID" value="RDX41918.1"/>
    <property type="molecule type" value="Genomic_DNA"/>
</dbReference>
<dbReference type="Pfam" id="PF00657">
    <property type="entry name" value="Lipase_GDSL"/>
    <property type="match status" value="1"/>
</dbReference>
<organism evidence="1 2">
    <name type="scientific">Lentinus brumalis</name>
    <dbReference type="NCBI Taxonomy" id="2498619"/>
    <lineage>
        <taxon>Eukaryota</taxon>
        <taxon>Fungi</taxon>
        <taxon>Dikarya</taxon>
        <taxon>Basidiomycota</taxon>
        <taxon>Agaricomycotina</taxon>
        <taxon>Agaricomycetes</taxon>
        <taxon>Polyporales</taxon>
        <taxon>Polyporaceae</taxon>
        <taxon>Lentinus</taxon>
    </lineage>
</organism>
<dbReference type="GO" id="GO:0016788">
    <property type="term" value="F:hydrolase activity, acting on ester bonds"/>
    <property type="evidence" value="ECO:0007669"/>
    <property type="project" value="InterPro"/>
</dbReference>
<dbReference type="SUPFAM" id="SSF52266">
    <property type="entry name" value="SGNH hydrolase"/>
    <property type="match status" value="1"/>
</dbReference>
<sequence>MSSPICVSVFWPGLDNIKHLVVFGDSFSAVGYNSKDRHPCVDHPLGIEFPGLTSCERIDETTGEVTYEPNWVGHFVQTVNAKRVGHPMLVYDYAVSGDTVARMKLWQVEKEFLPHLAPPPEWAPWTPSDTLFITWIGINDCTYNIRLQPSAAQRSFDDLFAAQEELYTAGARNFCFVAVPPAHTFPKGPKTLRAKDAYVAWNPMLRQRALQFSEAHADATVLIFSSCDLFTRVLSDPSYAEGTERQTLLFVDGFHPSSILHQMLSTELLAYLSNVVLT</sequence>
<dbReference type="InterPro" id="IPR001087">
    <property type="entry name" value="GDSL"/>
</dbReference>
<name>A0A371CNP4_9APHY</name>
<dbReference type="AlphaFoldDB" id="A0A371CNP4"/>
<evidence type="ECO:0000313" key="2">
    <source>
        <dbReference type="Proteomes" id="UP000256964"/>
    </source>
</evidence>
<accession>A0A371CNP4</accession>
<dbReference type="Gene3D" id="3.40.50.1110">
    <property type="entry name" value="SGNH hydrolase"/>
    <property type="match status" value="1"/>
</dbReference>
<evidence type="ECO:0000313" key="1">
    <source>
        <dbReference type="EMBL" id="RDX41918.1"/>
    </source>
</evidence>
<proteinExistence type="predicted"/>